<feature type="compositionally biased region" description="Basic and acidic residues" evidence="1">
    <location>
        <begin position="190"/>
        <end position="202"/>
    </location>
</feature>
<organism evidence="2">
    <name type="scientific">uncultured Solirubrobacteraceae bacterium</name>
    <dbReference type="NCBI Taxonomy" id="1162706"/>
    <lineage>
        <taxon>Bacteria</taxon>
        <taxon>Bacillati</taxon>
        <taxon>Actinomycetota</taxon>
        <taxon>Thermoleophilia</taxon>
        <taxon>Solirubrobacterales</taxon>
        <taxon>Solirubrobacteraceae</taxon>
        <taxon>environmental samples</taxon>
    </lineage>
</organism>
<accession>A0A6J4TBK6</accession>
<dbReference type="EMBL" id="CADCVT010000309">
    <property type="protein sequence ID" value="CAA9519460.1"/>
    <property type="molecule type" value="Genomic_DNA"/>
</dbReference>
<evidence type="ECO:0000256" key="1">
    <source>
        <dbReference type="SAM" id="MobiDB-lite"/>
    </source>
</evidence>
<feature type="region of interest" description="Disordered" evidence="1">
    <location>
        <begin position="190"/>
        <end position="210"/>
    </location>
</feature>
<dbReference type="AlphaFoldDB" id="A0A6J4TBK6"/>
<feature type="compositionally biased region" description="Basic and acidic residues" evidence="1">
    <location>
        <begin position="51"/>
        <end position="64"/>
    </location>
</feature>
<evidence type="ECO:0000313" key="2">
    <source>
        <dbReference type="EMBL" id="CAA9519460.1"/>
    </source>
</evidence>
<feature type="compositionally biased region" description="Basic residues" evidence="1">
    <location>
        <begin position="31"/>
        <end position="47"/>
    </location>
</feature>
<feature type="non-terminal residue" evidence="2">
    <location>
        <position position="247"/>
    </location>
</feature>
<proteinExistence type="predicted"/>
<sequence length="247" mass="27137">APARPRPASRPARALRDHDVAVGAALPGLLHARRARRRTGRPPRRRALGGDPRRLGRRSDDRAHSRVGRRGLASGPGARHGDARRRGPGRRRGAPPDDPPVARGHRADGRPGARRRPPLPPGLRDRPRPARGARALVRGRRLLRRAGGRGGGASPDRRAAAEHRPRAVPVVSGARHPARAVDPHRVRALGRRESRRERDQPGLRRRGDRVRRLRDPLRDGRVVGCRVARHAPVLRSACARPRGASRV</sequence>
<feature type="compositionally biased region" description="Basic residues" evidence="1">
    <location>
        <begin position="137"/>
        <end position="147"/>
    </location>
</feature>
<protein>
    <submittedName>
        <fullName evidence="2">Uncharacterized protein</fullName>
    </submittedName>
</protein>
<gene>
    <name evidence="2" type="ORF">AVDCRST_MAG85-2813</name>
</gene>
<reference evidence="2" key="1">
    <citation type="submission" date="2020-02" db="EMBL/GenBank/DDBJ databases">
        <authorList>
            <person name="Meier V. D."/>
        </authorList>
    </citation>
    <scope>NUCLEOTIDE SEQUENCE</scope>
    <source>
        <strain evidence="2">AVDCRST_MAG85</strain>
    </source>
</reference>
<feature type="compositionally biased region" description="Basic and acidic residues" evidence="1">
    <location>
        <begin position="155"/>
        <end position="165"/>
    </location>
</feature>
<feature type="region of interest" description="Disordered" evidence="1">
    <location>
        <begin position="1"/>
        <end position="178"/>
    </location>
</feature>
<feature type="non-terminal residue" evidence="2">
    <location>
        <position position="1"/>
    </location>
</feature>
<name>A0A6J4TBK6_9ACTN</name>